<reference evidence="1" key="1">
    <citation type="submission" date="2023-04" db="EMBL/GenBank/DDBJ databases">
        <title>Draft Genome sequencing of Naganishia species isolated from polar environments using Oxford Nanopore Technology.</title>
        <authorList>
            <person name="Leo P."/>
            <person name="Venkateswaran K."/>
        </authorList>
    </citation>
    <scope>NUCLEOTIDE SEQUENCE</scope>
    <source>
        <strain evidence="1">MNA-CCFEE 5261</strain>
    </source>
</reference>
<sequence length="208" mass="21947">MVHFNQILSGVFFATAAFAKLQKANDSPEGAKYVAKFDNKLQGQVEFVGTSNGSVSVSVKLEGLPETGGPFPYHVHELPVPSNGDCMGTKLHLNPYNGSSTATTLDDTEVGDLARRHGNLTAPSDDITYIDEYLSLNSDSPAFIGGRSVVVHFLNNSRIACANITQENKGSNNNSTSTESVSETNGASTNSAGFTLGAFAVALGMMFC</sequence>
<gene>
    <name evidence="1" type="ORF">QFC19_006070</name>
</gene>
<dbReference type="EMBL" id="JASBWR010000070">
    <property type="protein sequence ID" value="KAJ9099455.1"/>
    <property type="molecule type" value="Genomic_DNA"/>
</dbReference>
<keyword evidence="2" id="KW-1185">Reference proteome</keyword>
<name>A0ACC2VK46_9TREE</name>
<organism evidence="1 2">
    <name type="scientific">Naganishia cerealis</name>
    <dbReference type="NCBI Taxonomy" id="610337"/>
    <lineage>
        <taxon>Eukaryota</taxon>
        <taxon>Fungi</taxon>
        <taxon>Dikarya</taxon>
        <taxon>Basidiomycota</taxon>
        <taxon>Agaricomycotina</taxon>
        <taxon>Tremellomycetes</taxon>
        <taxon>Filobasidiales</taxon>
        <taxon>Filobasidiaceae</taxon>
        <taxon>Naganishia</taxon>
    </lineage>
</organism>
<protein>
    <submittedName>
        <fullName evidence="1">Uncharacterized protein</fullName>
    </submittedName>
</protein>
<accession>A0ACC2VK46</accession>
<dbReference type="Proteomes" id="UP001241377">
    <property type="component" value="Unassembled WGS sequence"/>
</dbReference>
<evidence type="ECO:0000313" key="2">
    <source>
        <dbReference type="Proteomes" id="UP001241377"/>
    </source>
</evidence>
<comment type="caution">
    <text evidence="1">The sequence shown here is derived from an EMBL/GenBank/DDBJ whole genome shotgun (WGS) entry which is preliminary data.</text>
</comment>
<evidence type="ECO:0000313" key="1">
    <source>
        <dbReference type="EMBL" id="KAJ9099455.1"/>
    </source>
</evidence>
<proteinExistence type="predicted"/>